<proteinExistence type="inferred from homology"/>
<dbReference type="CDD" id="cd00118">
    <property type="entry name" value="LysM"/>
    <property type="match status" value="6"/>
</dbReference>
<feature type="domain" description="LysM" evidence="3">
    <location>
        <begin position="620"/>
        <end position="663"/>
    </location>
</feature>
<dbReference type="KEGG" id="din:Selin_0897"/>
<dbReference type="OrthoDB" id="9815002at2"/>
<feature type="chain" id="PRO_5003211633" evidence="2">
    <location>
        <begin position="28"/>
        <end position="719"/>
    </location>
</feature>
<feature type="domain" description="LysM" evidence="3">
    <location>
        <begin position="373"/>
        <end position="416"/>
    </location>
</feature>
<dbReference type="Pfam" id="PF01464">
    <property type="entry name" value="SLT"/>
    <property type="match status" value="1"/>
</dbReference>
<dbReference type="RefSeq" id="WP_013505523.1">
    <property type="nucleotide sequence ID" value="NC_014836.1"/>
</dbReference>
<comment type="similarity">
    <text evidence="1">Belongs to the transglycosylase Slt family.</text>
</comment>
<dbReference type="AlphaFoldDB" id="E6W2Q3"/>
<dbReference type="InterPro" id="IPR036779">
    <property type="entry name" value="LysM_dom_sf"/>
</dbReference>
<dbReference type="PANTHER" id="PTHR33734:SF22">
    <property type="entry name" value="MEMBRANE-BOUND LYTIC MUREIN TRANSGLYCOSYLASE D"/>
    <property type="match status" value="1"/>
</dbReference>
<dbReference type="InterPro" id="IPR023346">
    <property type="entry name" value="Lysozyme-like_dom_sf"/>
</dbReference>
<feature type="domain" description="LysM" evidence="3">
    <location>
        <begin position="499"/>
        <end position="542"/>
    </location>
</feature>
<dbReference type="PROSITE" id="PS51782">
    <property type="entry name" value="LYSM"/>
    <property type="match status" value="6"/>
</dbReference>
<dbReference type="SMART" id="SM00257">
    <property type="entry name" value="LysM"/>
    <property type="match status" value="6"/>
</dbReference>
<keyword evidence="2" id="KW-0732">Signal</keyword>
<accession>E6W2Q3</accession>
<dbReference type="InterPro" id="IPR018392">
    <property type="entry name" value="LysM"/>
</dbReference>
<dbReference type="PANTHER" id="PTHR33734">
    <property type="entry name" value="LYSM DOMAIN-CONTAINING GPI-ANCHORED PROTEIN 2"/>
    <property type="match status" value="1"/>
</dbReference>
<dbReference type="PROSITE" id="PS00922">
    <property type="entry name" value="TRANSGLYCOSYLASE"/>
    <property type="match status" value="1"/>
</dbReference>
<dbReference type="GO" id="GO:0016020">
    <property type="term" value="C:membrane"/>
    <property type="evidence" value="ECO:0007669"/>
    <property type="project" value="InterPro"/>
</dbReference>
<dbReference type="GO" id="GO:0000270">
    <property type="term" value="P:peptidoglycan metabolic process"/>
    <property type="evidence" value="ECO:0007669"/>
    <property type="project" value="InterPro"/>
</dbReference>
<evidence type="ECO:0000256" key="2">
    <source>
        <dbReference type="SAM" id="SignalP"/>
    </source>
</evidence>
<dbReference type="InterPro" id="IPR008258">
    <property type="entry name" value="Transglycosylase_SLT_dom_1"/>
</dbReference>
<protein>
    <submittedName>
        <fullName evidence="4">Lytic transglycosylase catalytic</fullName>
    </submittedName>
</protein>
<dbReference type="Proteomes" id="UP000002572">
    <property type="component" value="Chromosome"/>
</dbReference>
<dbReference type="InParanoid" id="E6W2Q3"/>
<name>E6W2Q3_DESIS</name>
<dbReference type="Gene3D" id="1.10.530.10">
    <property type="match status" value="1"/>
</dbReference>
<dbReference type="InterPro" id="IPR000189">
    <property type="entry name" value="Transglyc_AS"/>
</dbReference>
<evidence type="ECO:0000259" key="3">
    <source>
        <dbReference type="PROSITE" id="PS51782"/>
    </source>
</evidence>
<dbReference type="SUPFAM" id="SSF53955">
    <property type="entry name" value="Lysozyme-like"/>
    <property type="match status" value="1"/>
</dbReference>
<dbReference type="GO" id="GO:0008932">
    <property type="term" value="F:lytic endotransglycosylase activity"/>
    <property type="evidence" value="ECO:0007669"/>
    <property type="project" value="TreeGrafter"/>
</dbReference>
<dbReference type="STRING" id="653733.Selin_0897"/>
<reference evidence="4 5" key="1">
    <citation type="submission" date="2010-12" db="EMBL/GenBank/DDBJ databases">
        <title>Complete sequence of Desulfurispirillum indicum S5.</title>
        <authorList>
            <consortium name="US DOE Joint Genome Institute"/>
            <person name="Lucas S."/>
            <person name="Copeland A."/>
            <person name="Lapidus A."/>
            <person name="Cheng J.-F."/>
            <person name="Goodwin L."/>
            <person name="Pitluck S."/>
            <person name="Chertkov O."/>
            <person name="Held B."/>
            <person name="Detter J.C."/>
            <person name="Han C."/>
            <person name="Tapia R."/>
            <person name="Land M."/>
            <person name="Hauser L."/>
            <person name="Kyrpides N."/>
            <person name="Ivanova N."/>
            <person name="Mikhailova N."/>
            <person name="Haggblom M."/>
            <person name="Rauschenbach I."/>
            <person name="Bini E."/>
            <person name="Woyke T."/>
        </authorList>
    </citation>
    <scope>NUCLEOTIDE SEQUENCE [LARGE SCALE GENOMIC DNA]</scope>
    <source>
        <strain evidence="5">ATCC BAA-1389 / DSM 22839 / S5</strain>
    </source>
</reference>
<dbReference type="eggNOG" id="COG0741">
    <property type="taxonomic scope" value="Bacteria"/>
</dbReference>
<sequence>MTENKLKSRLLAAGMLSALYLSGCAMSARNTVTPESLPASDTLYRAWTADKQPPDLFARNLLGSYRKEYNGLFREEDMASAPILPDPLPLQTDSFAIPVTVDYSHDELQFGYTIPVVINDRVNQYINFYSVRYKQGFQNQLQRANYYLPMIRKIFREEGVPEDLAYVALVESGFRPTARSHAGAVGIWQFIRPTGQRYGLEVNWWLDERRDPIKSTRAAARYLNDLYGIFGDWHLALAGYNCGENRVLREMRNSGADSFWELSRLPRETREYVPAILAAIVLANNTEKYSIVVPPNEETYNPDLVPISHPTSLNVIANITGISIDRIKALNPELNGYVTPPSSSYRLKLFPGYGAPVETALREIPKGQRVSWIKHQVRSGESLYVLSRRYNISIEEIRRANQLSGNLLRVNQVLLIPSLQHPPSSSSERMIAGVIQHRVSPGESLSVISERYRVSMNEIRRNNNISGDTIRAGQTLLIPVGEPLTSATTASASSPGGMLRHVVRNGESLSTISSRYNVTIAQLRQANNIRGDIIQAGQTLNIPAAQRTITQSQNTRMVRHEVRAGESLSVLSDRYNTPIVEIRRANNLRGDLLRVGQVLQVPVRQQASTPAGGQQIAGGIQHRVREGESLSVLSDRYNVPIRDIRQANGLRGDLLRAGQVLIIPNRSSASNIVDYEVRNGDSLSVIAQNFDTTVAQLVRLNNLEHPEMIRPGQVLRIAR</sequence>
<dbReference type="CDD" id="cd16894">
    <property type="entry name" value="MltD-like"/>
    <property type="match status" value="1"/>
</dbReference>
<dbReference type="Gene3D" id="3.10.350.10">
    <property type="entry name" value="LysM domain"/>
    <property type="match status" value="6"/>
</dbReference>
<dbReference type="Pfam" id="PF01476">
    <property type="entry name" value="LysM"/>
    <property type="match status" value="6"/>
</dbReference>
<feature type="domain" description="LysM" evidence="3">
    <location>
        <begin position="673"/>
        <end position="717"/>
    </location>
</feature>
<dbReference type="HOGENOM" id="CLU_009520_1_0_0"/>
<dbReference type="eggNOG" id="COG1388">
    <property type="taxonomic scope" value="Bacteria"/>
</dbReference>
<dbReference type="EMBL" id="CP002432">
    <property type="protein sequence ID" value="ADU65637.1"/>
    <property type="molecule type" value="Genomic_DNA"/>
</dbReference>
<feature type="domain" description="LysM" evidence="3">
    <location>
        <begin position="558"/>
        <end position="601"/>
    </location>
</feature>
<evidence type="ECO:0000313" key="4">
    <source>
        <dbReference type="EMBL" id="ADU65637.1"/>
    </source>
</evidence>
<keyword evidence="5" id="KW-1185">Reference proteome</keyword>
<gene>
    <name evidence="4" type="ordered locus">Selin_0897</name>
</gene>
<evidence type="ECO:0000256" key="1">
    <source>
        <dbReference type="ARBA" id="ARBA00007734"/>
    </source>
</evidence>
<feature type="signal peptide" evidence="2">
    <location>
        <begin position="1"/>
        <end position="27"/>
    </location>
</feature>
<organism evidence="4 5">
    <name type="scientific">Desulfurispirillum indicum (strain ATCC BAA-1389 / DSM 22839 / S5)</name>
    <dbReference type="NCBI Taxonomy" id="653733"/>
    <lineage>
        <taxon>Bacteria</taxon>
        <taxon>Pseudomonadati</taxon>
        <taxon>Chrysiogenota</taxon>
        <taxon>Chrysiogenia</taxon>
        <taxon>Chrysiogenales</taxon>
        <taxon>Chrysiogenaceae</taxon>
        <taxon>Desulfurispirillum</taxon>
    </lineage>
</organism>
<dbReference type="SUPFAM" id="SSF54106">
    <property type="entry name" value="LysM domain"/>
    <property type="match status" value="6"/>
</dbReference>
<feature type="domain" description="LysM" evidence="3">
    <location>
        <begin position="435"/>
        <end position="478"/>
    </location>
</feature>
<evidence type="ECO:0000313" key="5">
    <source>
        <dbReference type="Proteomes" id="UP000002572"/>
    </source>
</evidence>